<keyword evidence="4" id="KW-1185">Reference proteome</keyword>
<organism evidence="3 4">
    <name type="scientific">Erythrobacter insulae</name>
    <dbReference type="NCBI Taxonomy" id="2584124"/>
    <lineage>
        <taxon>Bacteria</taxon>
        <taxon>Pseudomonadati</taxon>
        <taxon>Pseudomonadota</taxon>
        <taxon>Alphaproteobacteria</taxon>
        <taxon>Sphingomonadales</taxon>
        <taxon>Erythrobacteraceae</taxon>
        <taxon>Erythrobacter/Porphyrobacter group</taxon>
        <taxon>Erythrobacter</taxon>
    </lineage>
</organism>
<feature type="signal peptide" evidence="2">
    <location>
        <begin position="1"/>
        <end position="30"/>
    </location>
</feature>
<sequence>MSSNAASGRRFSTILVGLAVLAGFTMPVAAQSESASQERDDAPESAPPFTIDLSVTVPRSESDRLLEEDCKEEADAARIVNEIIVCRQLGQASDGSWNKEEWQKGYAQRTKGGGTPDTFGIPNHGNPISIGSVPPPAIFIDVEALPQAPEGSDADRIARGLPPLGKNSEPTPEQIAERRSRLGLEARPLPPAPN</sequence>
<evidence type="ECO:0000256" key="1">
    <source>
        <dbReference type="SAM" id="MobiDB-lite"/>
    </source>
</evidence>
<accession>A0A547PBH4</accession>
<feature type="region of interest" description="Disordered" evidence="1">
    <location>
        <begin position="30"/>
        <end position="52"/>
    </location>
</feature>
<dbReference type="AlphaFoldDB" id="A0A547PBH4"/>
<keyword evidence="2" id="KW-0732">Signal</keyword>
<dbReference type="RefSeq" id="WP_142787746.1">
    <property type="nucleotide sequence ID" value="NZ_VHJK01000001.1"/>
</dbReference>
<gene>
    <name evidence="3" type="ORF">FGU71_06170</name>
</gene>
<protein>
    <submittedName>
        <fullName evidence="3">Uncharacterized protein</fullName>
    </submittedName>
</protein>
<evidence type="ECO:0000313" key="4">
    <source>
        <dbReference type="Proteomes" id="UP000316343"/>
    </source>
</evidence>
<name>A0A547PBH4_9SPHN</name>
<evidence type="ECO:0000256" key="2">
    <source>
        <dbReference type="SAM" id="SignalP"/>
    </source>
</evidence>
<feature type="chain" id="PRO_5022077720" evidence="2">
    <location>
        <begin position="31"/>
        <end position="194"/>
    </location>
</feature>
<reference evidence="3 4" key="1">
    <citation type="submission" date="2019-06" db="EMBL/GenBank/DDBJ databases">
        <title>Erythrobacter insulae sp. nov., isolated from a tidal flat.</title>
        <authorList>
            <person name="Yoon J.-H."/>
        </authorList>
    </citation>
    <scope>NUCLEOTIDE SEQUENCE [LARGE SCALE GENOMIC DNA]</scope>
    <source>
        <strain evidence="3 4">JBTF-M21</strain>
    </source>
</reference>
<dbReference type="OrthoDB" id="7391745at2"/>
<proteinExistence type="predicted"/>
<evidence type="ECO:0000313" key="3">
    <source>
        <dbReference type="EMBL" id="TRD11481.1"/>
    </source>
</evidence>
<feature type="region of interest" description="Disordered" evidence="1">
    <location>
        <begin position="147"/>
        <end position="194"/>
    </location>
</feature>
<dbReference type="Proteomes" id="UP000316343">
    <property type="component" value="Unassembled WGS sequence"/>
</dbReference>
<comment type="caution">
    <text evidence="3">The sequence shown here is derived from an EMBL/GenBank/DDBJ whole genome shotgun (WGS) entry which is preliminary data.</text>
</comment>
<dbReference type="EMBL" id="VHJK01000001">
    <property type="protein sequence ID" value="TRD11481.1"/>
    <property type="molecule type" value="Genomic_DNA"/>
</dbReference>
<feature type="compositionally biased region" description="Basic and acidic residues" evidence="1">
    <location>
        <begin position="175"/>
        <end position="184"/>
    </location>
</feature>